<dbReference type="Proteomes" id="UP000319801">
    <property type="component" value="Unassembled WGS sequence"/>
</dbReference>
<comment type="caution">
    <text evidence="2">The sequence shown here is derived from an EMBL/GenBank/DDBJ whole genome shotgun (WGS) entry which is preliminary data.</text>
</comment>
<evidence type="ECO:0000256" key="1">
    <source>
        <dbReference type="SAM" id="MobiDB-lite"/>
    </source>
</evidence>
<accession>A0A556TZC8</accession>
<protein>
    <submittedName>
        <fullName evidence="2">Uncharacterized protein</fullName>
    </submittedName>
</protein>
<name>A0A556TZC8_BAGYA</name>
<organism evidence="2 3">
    <name type="scientific">Bagarius yarrelli</name>
    <name type="common">Goonch</name>
    <name type="synonym">Bagrus yarrelli</name>
    <dbReference type="NCBI Taxonomy" id="175774"/>
    <lineage>
        <taxon>Eukaryota</taxon>
        <taxon>Metazoa</taxon>
        <taxon>Chordata</taxon>
        <taxon>Craniata</taxon>
        <taxon>Vertebrata</taxon>
        <taxon>Euteleostomi</taxon>
        <taxon>Actinopterygii</taxon>
        <taxon>Neopterygii</taxon>
        <taxon>Teleostei</taxon>
        <taxon>Ostariophysi</taxon>
        <taxon>Siluriformes</taxon>
        <taxon>Sisoridae</taxon>
        <taxon>Sisorinae</taxon>
        <taxon>Bagarius</taxon>
    </lineage>
</organism>
<sequence length="137" mass="15065">MQRTGGPGEPHSGERVQCNRGIAVVQLAPHLHLTHRWRRDSKTWTFSFQIYATINVEEVQQAATAAMTDVAVQLEETKHKSKKGPKRQQGVEPSPSAAHLESCALANGLNEQKLPTGEVYEDCAGLLRGLEKPLSQV</sequence>
<dbReference type="EMBL" id="VCAZ01000032">
    <property type="protein sequence ID" value="TSL47551.1"/>
    <property type="molecule type" value="Genomic_DNA"/>
</dbReference>
<evidence type="ECO:0000313" key="3">
    <source>
        <dbReference type="Proteomes" id="UP000319801"/>
    </source>
</evidence>
<feature type="region of interest" description="Disordered" evidence="1">
    <location>
        <begin position="75"/>
        <end position="103"/>
    </location>
</feature>
<evidence type="ECO:0000313" key="2">
    <source>
        <dbReference type="EMBL" id="TSL47551.1"/>
    </source>
</evidence>
<gene>
    <name evidence="2" type="ORF">Baya_7132</name>
</gene>
<keyword evidence="3" id="KW-1185">Reference proteome</keyword>
<reference evidence="2 3" key="1">
    <citation type="journal article" date="2019" name="Genome Biol. Evol.">
        <title>Whole-Genome Sequencing of the Giant Devil Catfish, Bagarius yarrelli.</title>
        <authorList>
            <person name="Jiang W."/>
            <person name="Lv Y."/>
            <person name="Cheng L."/>
            <person name="Yang K."/>
            <person name="Chao B."/>
            <person name="Wang X."/>
            <person name="Li Y."/>
            <person name="Pan X."/>
            <person name="You X."/>
            <person name="Zhang Y."/>
            <person name="Yang J."/>
            <person name="Li J."/>
            <person name="Zhang X."/>
            <person name="Liu S."/>
            <person name="Sun C."/>
            <person name="Yang J."/>
            <person name="Shi Q."/>
        </authorList>
    </citation>
    <scope>NUCLEOTIDE SEQUENCE [LARGE SCALE GENOMIC DNA]</scope>
    <source>
        <strain evidence="2">JWS20170419001</strain>
        <tissue evidence="2">Muscle</tissue>
    </source>
</reference>
<proteinExistence type="predicted"/>
<dbReference type="AlphaFoldDB" id="A0A556TZC8"/>